<comment type="caution">
    <text evidence="5">The sequence shown here is derived from an EMBL/GenBank/DDBJ whole genome shotgun (WGS) entry which is preliminary data.</text>
</comment>
<dbReference type="Proteomes" id="UP000685013">
    <property type="component" value="Chromosome 14"/>
</dbReference>
<feature type="non-terminal residue" evidence="5">
    <location>
        <position position="1"/>
    </location>
</feature>
<name>A0AAV6MIH9_9ROSI</name>
<dbReference type="AlphaFoldDB" id="A0AAV6MIH9"/>
<dbReference type="PROSITE" id="PS50096">
    <property type="entry name" value="IQ"/>
    <property type="match status" value="1"/>
</dbReference>
<dbReference type="PANTHER" id="PTHR33322">
    <property type="entry name" value="BAG DOMAIN CONTAINING PROTEIN, EXPRESSED"/>
    <property type="match status" value="1"/>
</dbReference>
<evidence type="ECO:0000313" key="5">
    <source>
        <dbReference type="EMBL" id="KAG6582024.1"/>
    </source>
</evidence>
<evidence type="ECO:0000259" key="4">
    <source>
        <dbReference type="PROSITE" id="PS51035"/>
    </source>
</evidence>
<keyword evidence="3" id="KW-0175">Coiled coil</keyword>
<dbReference type="GO" id="GO:0005516">
    <property type="term" value="F:calmodulin binding"/>
    <property type="evidence" value="ECO:0007669"/>
    <property type="project" value="UniProtKB-KW"/>
</dbReference>
<sequence>MESPFFRNHWNYHPQRPRYVPSMMETPVHRRAVPVVPKVVSIPVRFVESEKSRSDSATTIQKVFRGFLVRKSVKNVVAIEREVDEIQRRLANEETVDLIRRDANERIKCGEMLMSLLLRLDSVKGVDLGIRNFRKAVIKKAIALQEKVDSIAAVEEATDIVHETLQAATAKCDSEAVDRSSGMDISGAKGGWCGRNSGSQG</sequence>
<dbReference type="PANTHER" id="PTHR33322:SF4">
    <property type="entry name" value="BAG DOMAIN CONTAINING PROTEIN, EXPRESSED"/>
    <property type="match status" value="1"/>
</dbReference>
<dbReference type="GO" id="GO:0006457">
    <property type="term" value="P:protein folding"/>
    <property type="evidence" value="ECO:0007669"/>
    <property type="project" value="TreeGrafter"/>
</dbReference>
<dbReference type="GO" id="GO:0009506">
    <property type="term" value="C:plasmodesma"/>
    <property type="evidence" value="ECO:0007669"/>
    <property type="project" value="TreeGrafter"/>
</dbReference>
<evidence type="ECO:0000256" key="2">
    <source>
        <dbReference type="ARBA" id="ARBA00023186"/>
    </source>
</evidence>
<dbReference type="InterPro" id="IPR003103">
    <property type="entry name" value="BAG_domain"/>
</dbReference>
<keyword evidence="1" id="KW-0112">Calmodulin-binding</keyword>
<proteinExistence type="predicted"/>
<dbReference type="Pfam" id="PF02179">
    <property type="entry name" value="BAG"/>
    <property type="match status" value="1"/>
</dbReference>
<dbReference type="Pfam" id="PF00612">
    <property type="entry name" value="IQ"/>
    <property type="match status" value="1"/>
</dbReference>
<dbReference type="InterPro" id="IPR040400">
    <property type="entry name" value="BAG5/6/7/8"/>
</dbReference>
<feature type="coiled-coil region" evidence="3">
    <location>
        <begin position="69"/>
        <end position="96"/>
    </location>
</feature>
<feature type="domain" description="BAG" evidence="4">
    <location>
        <begin position="75"/>
        <end position="152"/>
    </location>
</feature>
<keyword evidence="2" id="KW-0143">Chaperone</keyword>
<dbReference type="PROSITE" id="PS51035">
    <property type="entry name" value="BAG"/>
    <property type="match status" value="1"/>
</dbReference>
<evidence type="ECO:0000256" key="1">
    <source>
        <dbReference type="ARBA" id="ARBA00022860"/>
    </source>
</evidence>
<dbReference type="SMART" id="SM00264">
    <property type="entry name" value="BAG"/>
    <property type="match status" value="1"/>
</dbReference>
<keyword evidence="6" id="KW-1185">Reference proteome</keyword>
<dbReference type="InterPro" id="IPR000048">
    <property type="entry name" value="IQ_motif_EF-hand-BS"/>
</dbReference>
<protein>
    <submittedName>
        <fullName evidence="5">BAG family molecular chaperone regulator 5, mitochondrial</fullName>
    </submittedName>
</protein>
<reference evidence="5 6" key="1">
    <citation type="journal article" date="2021" name="Hortic Res">
        <title>The domestication of Cucurbita argyrosperma as revealed by the genome of its wild relative.</title>
        <authorList>
            <person name="Barrera-Redondo J."/>
            <person name="Sanchez-de la Vega G."/>
            <person name="Aguirre-Liguori J.A."/>
            <person name="Castellanos-Morales G."/>
            <person name="Gutierrez-Guerrero Y.T."/>
            <person name="Aguirre-Dugua X."/>
            <person name="Aguirre-Planter E."/>
            <person name="Tenaillon M.I."/>
            <person name="Lira-Saade R."/>
            <person name="Eguiarte L.E."/>
        </authorList>
    </citation>
    <scope>NUCLEOTIDE SEQUENCE [LARGE SCALE GENOMIC DNA]</scope>
    <source>
        <strain evidence="5">JBR-2021</strain>
    </source>
</reference>
<dbReference type="CDD" id="cd23767">
    <property type="entry name" value="IQCD"/>
    <property type="match status" value="1"/>
</dbReference>
<organism evidence="5 6">
    <name type="scientific">Cucurbita argyrosperma subsp. sororia</name>
    <dbReference type="NCBI Taxonomy" id="37648"/>
    <lineage>
        <taxon>Eukaryota</taxon>
        <taxon>Viridiplantae</taxon>
        <taxon>Streptophyta</taxon>
        <taxon>Embryophyta</taxon>
        <taxon>Tracheophyta</taxon>
        <taxon>Spermatophyta</taxon>
        <taxon>Magnoliopsida</taxon>
        <taxon>eudicotyledons</taxon>
        <taxon>Gunneridae</taxon>
        <taxon>Pentapetalae</taxon>
        <taxon>rosids</taxon>
        <taxon>fabids</taxon>
        <taxon>Cucurbitales</taxon>
        <taxon>Cucurbitaceae</taxon>
        <taxon>Cucurbiteae</taxon>
        <taxon>Cucurbita</taxon>
    </lineage>
</organism>
<evidence type="ECO:0000256" key="3">
    <source>
        <dbReference type="SAM" id="Coils"/>
    </source>
</evidence>
<gene>
    <name evidence="5" type="primary">BAG5</name>
    <name evidence="5" type="ORF">SDJN03_22026</name>
</gene>
<dbReference type="EMBL" id="JAGKQH010000014">
    <property type="protein sequence ID" value="KAG6582024.1"/>
    <property type="molecule type" value="Genomic_DNA"/>
</dbReference>
<evidence type="ECO:0000313" key="6">
    <source>
        <dbReference type="Proteomes" id="UP000685013"/>
    </source>
</evidence>
<dbReference type="GO" id="GO:0051087">
    <property type="term" value="F:protein-folding chaperone binding"/>
    <property type="evidence" value="ECO:0007669"/>
    <property type="project" value="InterPro"/>
</dbReference>
<accession>A0AAV6MIH9</accession>